<sequence length="366" mass="40978">MLEAKKFKTWIEINEDALRNNIGVFRRTITEKTKLMAVVKSNAYGHGIVVFSKLADELGIDGFCVDSVIEGRTLRLAGIKKPILVLGWTLPAIFEEAVKNDITITISNAESLEALSKSHYKPFFHLKIDTGMHRQGFYVEDMNHIFEKYKNECVLYCRGIYTHFASAGTLFSQKAFTDEQYKKFEEVINSAREYGITNIVRHMAATGGTIMDPRYHADWVRVGAGLYGFLSHPQLMPVLSWRTLISEIKEVRKGACVGYDLTEKINNPTKIAVLPIGYWHGMPRAFSSIGKVLVGGKEAKIIGRVSMDITVCDVGSIDCVVGDVATLIGKDGKSELRAGDLAEQIDSIHYELLTRLNPLMERIITH</sequence>
<dbReference type="InterPro" id="IPR000821">
    <property type="entry name" value="Ala_racemase"/>
</dbReference>
<accession>A0A1G1ZY47</accession>
<dbReference type="NCBIfam" id="TIGR00492">
    <property type="entry name" value="alr"/>
    <property type="match status" value="1"/>
</dbReference>
<evidence type="ECO:0000256" key="6">
    <source>
        <dbReference type="PIRSR" id="PIRSR600821-52"/>
    </source>
</evidence>
<dbReference type="EC" id="5.1.1.1" evidence="4"/>
<organism evidence="8 9">
    <name type="scientific">Candidatus Harrisonbacteria bacterium RIFOXYD1_FULL_40_9</name>
    <dbReference type="NCBI Taxonomy" id="1798412"/>
    <lineage>
        <taxon>Bacteria</taxon>
        <taxon>Candidatus Harrisoniibacteriota</taxon>
    </lineage>
</organism>
<feature type="modified residue" description="N6-(pyridoxal phosphate)lysine" evidence="4 5">
    <location>
        <position position="40"/>
    </location>
</feature>
<dbReference type="GO" id="GO:0030170">
    <property type="term" value="F:pyridoxal phosphate binding"/>
    <property type="evidence" value="ECO:0007669"/>
    <property type="project" value="UniProtKB-UniRule"/>
</dbReference>
<dbReference type="SUPFAM" id="SSF50621">
    <property type="entry name" value="Alanine racemase C-terminal domain-like"/>
    <property type="match status" value="1"/>
</dbReference>
<dbReference type="Gene3D" id="3.20.20.10">
    <property type="entry name" value="Alanine racemase"/>
    <property type="match status" value="1"/>
</dbReference>
<dbReference type="PANTHER" id="PTHR30511">
    <property type="entry name" value="ALANINE RACEMASE"/>
    <property type="match status" value="1"/>
</dbReference>
<dbReference type="AlphaFoldDB" id="A0A1G1ZY47"/>
<feature type="active site" description="Proton acceptor; specific for D-alanine" evidence="4">
    <location>
        <position position="40"/>
    </location>
</feature>
<reference evidence="8 9" key="1">
    <citation type="journal article" date="2016" name="Nat. Commun.">
        <title>Thousands of microbial genomes shed light on interconnected biogeochemical processes in an aquifer system.</title>
        <authorList>
            <person name="Anantharaman K."/>
            <person name="Brown C.T."/>
            <person name="Hug L.A."/>
            <person name="Sharon I."/>
            <person name="Castelle C.J."/>
            <person name="Probst A.J."/>
            <person name="Thomas B.C."/>
            <person name="Singh A."/>
            <person name="Wilkins M.J."/>
            <person name="Karaoz U."/>
            <person name="Brodie E.L."/>
            <person name="Williams K.H."/>
            <person name="Hubbard S.S."/>
            <person name="Banfield J.F."/>
        </authorList>
    </citation>
    <scope>NUCLEOTIDE SEQUENCE [LARGE SCALE GENOMIC DNA]</scope>
</reference>
<evidence type="ECO:0000256" key="5">
    <source>
        <dbReference type="PIRSR" id="PIRSR600821-50"/>
    </source>
</evidence>
<dbReference type="GO" id="GO:0008784">
    <property type="term" value="F:alanine racemase activity"/>
    <property type="evidence" value="ECO:0007669"/>
    <property type="project" value="UniProtKB-UniRule"/>
</dbReference>
<protein>
    <recommendedName>
        <fullName evidence="4">Alanine racemase</fullName>
        <ecNumber evidence="4">5.1.1.1</ecNumber>
    </recommendedName>
</protein>
<evidence type="ECO:0000256" key="4">
    <source>
        <dbReference type="HAMAP-Rule" id="MF_01201"/>
    </source>
</evidence>
<feature type="binding site" evidence="4 6">
    <location>
        <position position="307"/>
    </location>
    <ligand>
        <name>substrate</name>
    </ligand>
</feature>
<dbReference type="SUPFAM" id="SSF51419">
    <property type="entry name" value="PLP-binding barrel"/>
    <property type="match status" value="1"/>
</dbReference>
<dbReference type="InterPro" id="IPR029066">
    <property type="entry name" value="PLP-binding_barrel"/>
</dbReference>
<evidence type="ECO:0000313" key="8">
    <source>
        <dbReference type="EMBL" id="OGY69411.1"/>
    </source>
</evidence>
<keyword evidence="2 4" id="KW-0663">Pyridoxal phosphate</keyword>
<dbReference type="CDD" id="cd00430">
    <property type="entry name" value="PLPDE_III_AR"/>
    <property type="match status" value="1"/>
</dbReference>
<proteinExistence type="inferred from homology"/>
<dbReference type="EMBL" id="MHJO01000012">
    <property type="protein sequence ID" value="OGY69411.1"/>
    <property type="molecule type" value="Genomic_DNA"/>
</dbReference>
<dbReference type="GO" id="GO:0030632">
    <property type="term" value="P:D-alanine biosynthetic process"/>
    <property type="evidence" value="ECO:0007669"/>
    <property type="project" value="UniProtKB-UniRule"/>
</dbReference>
<dbReference type="HAMAP" id="MF_01201">
    <property type="entry name" value="Ala_racemase"/>
    <property type="match status" value="1"/>
</dbReference>
<gene>
    <name evidence="8" type="ORF">A2586_02535</name>
</gene>
<evidence type="ECO:0000256" key="1">
    <source>
        <dbReference type="ARBA" id="ARBA00001933"/>
    </source>
</evidence>
<feature type="binding site" evidence="4 6">
    <location>
        <position position="134"/>
    </location>
    <ligand>
        <name>substrate</name>
    </ligand>
</feature>
<dbReference type="PRINTS" id="PR00992">
    <property type="entry name" value="ALARACEMASE"/>
</dbReference>
<evidence type="ECO:0000259" key="7">
    <source>
        <dbReference type="SMART" id="SM01005"/>
    </source>
</evidence>
<dbReference type="Pfam" id="PF00842">
    <property type="entry name" value="Ala_racemase_C"/>
    <property type="match status" value="1"/>
</dbReference>
<dbReference type="Pfam" id="PF01168">
    <property type="entry name" value="Ala_racemase_N"/>
    <property type="match status" value="1"/>
</dbReference>
<dbReference type="FunFam" id="3.20.20.10:FF:000002">
    <property type="entry name" value="Alanine racemase"/>
    <property type="match status" value="1"/>
</dbReference>
<dbReference type="GO" id="GO:0005829">
    <property type="term" value="C:cytosol"/>
    <property type="evidence" value="ECO:0007669"/>
    <property type="project" value="TreeGrafter"/>
</dbReference>
<dbReference type="UniPathway" id="UPA00042">
    <property type="reaction ID" value="UER00497"/>
</dbReference>
<dbReference type="PANTHER" id="PTHR30511:SF0">
    <property type="entry name" value="ALANINE RACEMASE, CATABOLIC-RELATED"/>
    <property type="match status" value="1"/>
</dbReference>
<evidence type="ECO:0000313" key="9">
    <source>
        <dbReference type="Proteomes" id="UP000176611"/>
    </source>
</evidence>
<dbReference type="InterPro" id="IPR020622">
    <property type="entry name" value="Ala_racemase_pyridoxalP-BS"/>
</dbReference>
<evidence type="ECO:0000256" key="2">
    <source>
        <dbReference type="ARBA" id="ARBA00022898"/>
    </source>
</evidence>
<keyword evidence="3 4" id="KW-0413">Isomerase</keyword>
<dbReference type="Proteomes" id="UP000176611">
    <property type="component" value="Unassembled WGS sequence"/>
</dbReference>
<dbReference type="SMART" id="SM01005">
    <property type="entry name" value="Ala_racemase_C"/>
    <property type="match status" value="1"/>
</dbReference>
<comment type="cofactor">
    <cofactor evidence="1 4 5">
        <name>pyridoxal 5'-phosphate</name>
        <dbReference type="ChEBI" id="CHEBI:597326"/>
    </cofactor>
</comment>
<comment type="function">
    <text evidence="4">Catalyzes the interconversion of L-alanine and D-alanine. May also act on other amino acids.</text>
</comment>
<comment type="pathway">
    <text evidence="4">Amino-acid biosynthesis; D-alanine biosynthesis; D-alanine from L-alanine: step 1/1.</text>
</comment>
<dbReference type="InterPro" id="IPR011079">
    <property type="entry name" value="Ala_racemase_C"/>
</dbReference>
<name>A0A1G1ZY47_9BACT</name>
<comment type="similarity">
    <text evidence="4">Belongs to the alanine racemase family.</text>
</comment>
<feature type="active site" description="Proton acceptor; specific for L-alanine" evidence="4">
    <location>
        <position position="259"/>
    </location>
</feature>
<dbReference type="InterPro" id="IPR009006">
    <property type="entry name" value="Ala_racemase/Decarboxylase_C"/>
</dbReference>
<comment type="catalytic activity">
    <reaction evidence="4">
        <text>L-alanine = D-alanine</text>
        <dbReference type="Rhea" id="RHEA:20249"/>
        <dbReference type="ChEBI" id="CHEBI:57416"/>
        <dbReference type="ChEBI" id="CHEBI:57972"/>
        <dbReference type="EC" id="5.1.1.1"/>
    </reaction>
</comment>
<feature type="domain" description="Alanine racemase C-terminal" evidence="7">
    <location>
        <begin position="238"/>
        <end position="365"/>
    </location>
</feature>
<comment type="caution">
    <text evidence="8">The sequence shown here is derived from an EMBL/GenBank/DDBJ whole genome shotgun (WGS) entry which is preliminary data.</text>
</comment>
<dbReference type="Gene3D" id="2.40.37.10">
    <property type="entry name" value="Lyase, Ornithine Decarboxylase, Chain A, domain 1"/>
    <property type="match status" value="1"/>
</dbReference>
<evidence type="ECO:0000256" key="3">
    <source>
        <dbReference type="ARBA" id="ARBA00023235"/>
    </source>
</evidence>
<dbReference type="InterPro" id="IPR001608">
    <property type="entry name" value="Ala_racemase_N"/>
</dbReference>
<dbReference type="PROSITE" id="PS00395">
    <property type="entry name" value="ALANINE_RACEMASE"/>
    <property type="match status" value="1"/>
</dbReference>